<dbReference type="Pfam" id="PF05199">
    <property type="entry name" value="GMC_oxred_C"/>
    <property type="match status" value="1"/>
</dbReference>
<dbReference type="eggNOG" id="COG2303">
    <property type="taxonomic scope" value="Bacteria"/>
</dbReference>
<keyword evidence="5" id="KW-0560">Oxidoreductase</keyword>
<evidence type="ECO:0000256" key="5">
    <source>
        <dbReference type="ARBA" id="ARBA00023002"/>
    </source>
</evidence>
<proteinExistence type="inferred from homology"/>
<dbReference type="InterPro" id="IPR051473">
    <property type="entry name" value="P2Ox-like"/>
</dbReference>
<feature type="domain" description="Glucose-methanol-choline oxidoreductase N-terminal" evidence="6">
    <location>
        <begin position="212"/>
        <end position="302"/>
    </location>
</feature>
<dbReference type="InterPro" id="IPR000172">
    <property type="entry name" value="GMC_OxRdtase_N"/>
</dbReference>
<dbReference type="GO" id="GO:0016614">
    <property type="term" value="F:oxidoreductase activity, acting on CH-OH group of donors"/>
    <property type="evidence" value="ECO:0007669"/>
    <property type="project" value="InterPro"/>
</dbReference>
<dbReference type="OrthoDB" id="9787779at2"/>
<comment type="similarity">
    <text evidence="2">Belongs to the GMC oxidoreductase family.</text>
</comment>
<protein>
    <submittedName>
        <fullName evidence="8">Glucose-methanol-choline oxidoreductase</fullName>
    </submittedName>
</protein>
<dbReference type="AlphaFoldDB" id="Q01PX9"/>
<dbReference type="InterPro" id="IPR007867">
    <property type="entry name" value="GMC_OxRtase_C"/>
</dbReference>
<evidence type="ECO:0000256" key="2">
    <source>
        <dbReference type="ARBA" id="ARBA00010790"/>
    </source>
</evidence>
<dbReference type="Gene3D" id="3.50.50.60">
    <property type="entry name" value="FAD/NAD(P)-binding domain"/>
    <property type="match status" value="2"/>
</dbReference>
<dbReference type="SUPFAM" id="SSF54373">
    <property type="entry name" value="FAD-linked reductases, C-terminal domain"/>
    <property type="match status" value="1"/>
</dbReference>
<evidence type="ECO:0000259" key="6">
    <source>
        <dbReference type="Pfam" id="PF00732"/>
    </source>
</evidence>
<organism evidence="8">
    <name type="scientific">Solibacter usitatus (strain Ellin6076)</name>
    <dbReference type="NCBI Taxonomy" id="234267"/>
    <lineage>
        <taxon>Bacteria</taxon>
        <taxon>Pseudomonadati</taxon>
        <taxon>Acidobacteriota</taxon>
        <taxon>Terriglobia</taxon>
        <taxon>Bryobacterales</taxon>
        <taxon>Solibacteraceae</taxon>
        <taxon>Candidatus Solibacter</taxon>
    </lineage>
</organism>
<accession>Q01PX9</accession>
<dbReference type="EMBL" id="CP000473">
    <property type="protein sequence ID" value="ABJ88291.1"/>
    <property type="molecule type" value="Genomic_DNA"/>
</dbReference>
<evidence type="ECO:0000256" key="3">
    <source>
        <dbReference type="ARBA" id="ARBA00022630"/>
    </source>
</evidence>
<dbReference type="KEGG" id="sus:Acid_7382"/>
<evidence type="ECO:0000313" key="8">
    <source>
        <dbReference type="EMBL" id="ABJ88291.1"/>
    </source>
</evidence>
<evidence type="ECO:0000256" key="4">
    <source>
        <dbReference type="ARBA" id="ARBA00022827"/>
    </source>
</evidence>
<dbReference type="InterPro" id="IPR036188">
    <property type="entry name" value="FAD/NAD-bd_sf"/>
</dbReference>
<evidence type="ECO:0000259" key="7">
    <source>
        <dbReference type="Pfam" id="PF05199"/>
    </source>
</evidence>
<dbReference type="InParanoid" id="Q01PX9"/>
<feature type="domain" description="Glucose-methanol-choline oxidoreductase C-terminal" evidence="7">
    <location>
        <begin position="433"/>
        <end position="547"/>
    </location>
</feature>
<keyword evidence="3" id="KW-0285">Flavoprotein</keyword>
<dbReference type="HOGENOM" id="CLU_008878_4_0_0"/>
<dbReference type="PANTHER" id="PTHR42784:SF1">
    <property type="entry name" value="PYRANOSE 2-OXIDASE"/>
    <property type="match status" value="1"/>
</dbReference>
<dbReference type="STRING" id="234267.Acid_7382"/>
<reference evidence="8" key="1">
    <citation type="submission" date="2006-10" db="EMBL/GenBank/DDBJ databases">
        <title>Complete sequence of Solibacter usitatus Ellin6076.</title>
        <authorList>
            <consortium name="US DOE Joint Genome Institute"/>
            <person name="Copeland A."/>
            <person name="Lucas S."/>
            <person name="Lapidus A."/>
            <person name="Barry K."/>
            <person name="Detter J.C."/>
            <person name="Glavina del Rio T."/>
            <person name="Hammon N."/>
            <person name="Israni S."/>
            <person name="Dalin E."/>
            <person name="Tice H."/>
            <person name="Pitluck S."/>
            <person name="Thompson L.S."/>
            <person name="Brettin T."/>
            <person name="Bruce D."/>
            <person name="Han C."/>
            <person name="Tapia R."/>
            <person name="Gilna P."/>
            <person name="Schmutz J."/>
            <person name="Larimer F."/>
            <person name="Land M."/>
            <person name="Hauser L."/>
            <person name="Kyrpides N."/>
            <person name="Mikhailova N."/>
            <person name="Janssen P.H."/>
            <person name="Kuske C.R."/>
            <person name="Richardson P."/>
        </authorList>
    </citation>
    <scope>NUCLEOTIDE SEQUENCE</scope>
    <source>
        <strain evidence="8">Ellin6076</strain>
    </source>
</reference>
<dbReference type="SUPFAM" id="SSF51905">
    <property type="entry name" value="FAD/NAD(P)-binding domain"/>
    <property type="match status" value="1"/>
</dbReference>
<comment type="cofactor">
    <cofactor evidence="1">
        <name>FAD</name>
        <dbReference type="ChEBI" id="CHEBI:57692"/>
    </cofactor>
</comment>
<gene>
    <name evidence="8" type="ordered locus">Acid_7382</name>
</gene>
<keyword evidence="4" id="KW-0274">FAD</keyword>
<name>Q01PX9_SOLUE</name>
<evidence type="ECO:0000256" key="1">
    <source>
        <dbReference type="ARBA" id="ARBA00001974"/>
    </source>
</evidence>
<dbReference type="PANTHER" id="PTHR42784">
    <property type="entry name" value="PYRANOSE 2-OXIDASE"/>
    <property type="match status" value="1"/>
</dbReference>
<sequence length="563" mass="61260">MPQSKGSPKTYDVIVVGSGAGGGIAAHVLTLAGAKVCMLEAGANYDPAKQSDMFKWNYNAPHRAAGTREKPFGHYDATLVGGWQVPGEPYTMGPGSEFMWYRARMLGGRTNHYGRISLRMGPYDFKPYSRDGKGFDWPISYEDLAPYYDKAEELIGVFGTQEGLENTPDGRFQPAPAPRAHERIIKKVSDKLKIPCIPSRLAILTKPLNGRPACHYCAECGRACAVNANFASPGVHIKPALATGNLEVRTGAMCREVTVGPDGKATGVSYIDKKTRKEVTVKARVVVLAASCCETARIMLNSKSTLFPNGVANSTGLVGKYIMDTVGASVNGYLPILEDLPPANDDGVGGMHMYMPWWLYQQQKAGKMPFSRGYHIELGGGRGMPGAGILGGSHTILGGGYGKDLKRDLRKMYGANVHFAGRGEMIPNEQSYCEIDPNAVDQWGIPVLRFHFKWSNDEIQQAKHMQDTFKEIILAAGGRVTGMSAPISRGGEIIHEVGATKMGDDPKTSVLNQWCQAWDCKNLFITDAAPFVSNADKNPTLSITALGWRTSDYIADQIKKRNL</sequence>
<dbReference type="FunCoup" id="Q01PX9">
    <property type="interactions" value="246"/>
</dbReference>
<dbReference type="Pfam" id="PF00732">
    <property type="entry name" value="GMC_oxred_N"/>
    <property type="match status" value="1"/>
</dbReference>
<dbReference type="GO" id="GO:0050660">
    <property type="term" value="F:flavin adenine dinucleotide binding"/>
    <property type="evidence" value="ECO:0007669"/>
    <property type="project" value="InterPro"/>
</dbReference>